<reference evidence="3 4" key="1">
    <citation type="journal article" date="2010" name="J. Bacteriol.">
        <title>Genome sequences of Pelagibaca bermudensis HTCC2601T and Maritimibacter alkaliphilus HTCC2654T, the type strains of two marine Roseobacter genera.</title>
        <authorList>
            <person name="Thrash J.C."/>
            <person name="Cho J.C."/>
            <person name="Ferriera S."/>
            <person name="Johnson J."/>
            <person name="Vergin K.L."/>
            <person name="Giovannoni S.J."/>
        </authorList>
    </citation>
    <scope>NUCLEOTIDE SEQUENCE [LARGE SCALE GENOMIC DNA]</scope>
    <source>
        <strain evidence="3 4">HTCC2654</strain>
    </source>
</reference>
<keyword evidence="1" id="KW-1133">Transmembrane helix</keyword>
<dbReference type="GO" id="GO:0009103">
    <property type="term" value="P:lipopolysaccharide biosynthetic process"/>
    <property type="evidence" value="ECO:0007669"/>
    <property type="project" value="TreeGrafter"/>
</dbReference>
<dbReference type="HOGENOM" id="CLU_005679_10_2_5"/>
<evidence type="ECO:0000313" key="3">
    <source>
        <dbReference type="EMBL" id="EAQ13656.1"/>
    </source>
</evidence>
<dbReference type="eggNOG" id="COG1835">
    <property type="taxonomic scope" value="Bacteria"/>
</dbReference>
<feature type="domain" description="Acyltransferase 3" evidence="2">
    <location>
        <begin position="6"/>
        <end position="324"/>
    </location>
</feature>
<dbReference type="Proteomes" id="UP000002931">
    <property type="component" value="Unassembled WGS sequence"/>
</dbReference>
<comment type="caution">
    <text evidence="3">The sequence shown here is derived from an EMBL/GenBank/DDBJ whole genome shotgun (WGS) entry which is preliminary data.</text>
</comment>
<keyword evidence="4" id="KW-1185">Reference proteome</keyword>
<feature type="transmembrane region" description="Helical" evidence="1">
    <location>
        <begin position="219"/>
        <end position="235"/>
    </location>
</feature>
<sequence length="665" mass="72516">MKYRSEIDGLRAFAVLPVILFHAGFGLFGGGYVGVDVFFVISGFLITGILADDLDRGTYAILDFYERRARRILPALFFVIAVSIPVAFAVMMPRQALDFAQSIIATVTFTSNILFWVEADYFAPTAELKPLLHTWSLAVEEQYYIVFPLLLALLWRIGRGATVWVIGAVAVASLIACQWAVTRHPEAAFYLLPFRAWELFVGSLCAFYMRAGPRTGHDAPALAGLALILGSIFVFDDHTPFPSVYALAPVLGTALILVFAQSGTLTARVLSFRPFVWVGLISYSAYLWHQPLFAFARIPMISAPSPALMLGLSAASLGLAYLSWRFVEGPFRNRSAPVLGRRGVLFSVVGVAALALLAVGGYGQVSRGYKALLGHLHPAYLTSGATVERAIASHANTSDPAPDAPCIRGFKRLNDAARTMAQDCAKAHGPGVMVLGDSHSIDLFRLLARRQHVPFILGINSAGCRPAAAGNSCSYQDVVDLVAGNPDLIRVVIFEQAGFYLLRDMAGDPGSREMFQRVSVYDTVPDFPFDAGAIDAMIGYLAELNAQVPVVVFGPRIEPHLPPETIMRGDCGQPIPIRDGLIGVFERLDTELARRATAAGLVYVSQNEMIGFDFSRDFGDCDRLFWSDGDHFSDEGEAYFGDRVTLIPEALALTADAWSRRSDHR</sequence>
<dbReference type="STRING" id="314271.RB2654_03044"/>
<dbReference type="Pfam" id="PF01757">
    <property type="entry name" value="Acyl_transf_3"/>
    <property type="match status" value="1"/>
</dbReference>
<feature type="transmembrane region" description="Helical" evidence="1">
    <location>
        <begin position="272"/>
        <end position="289"/>
    </location>
</feature>
<dbReference type="RefSeq" id="WP_008328570.1">
    <property type="nucleotide sequence ID" value="NZ_CH902578.1"/>
</dbReference>
<name>A3VDR7_9RHOB</name>
<evidence type="ECO:0000313" key="4">
    <source>
        <dbReference type="Proteomes" id="UP000002931"/>
    </source>
</evidence>
<proteinExistence type="predicted"/>
<dbReference type="AlphaFoldDB" id="A3VDR7"/>
<dbReference type="PANTHER" id="PTHR23028">
    <property type="entry name" value="ACETYLTRANSFERASE"/>
    <property type="match status" value="1"/>
</dbReference>
<accession>A3VDR7</accession>
<feature type="transmembrane region" description="Helical" evidence="1">
    <location>
        <begin position="72"/>
        <end position="92"/>
    </location>
</feature>
<feature type="transmembrane region" description="Helical" evidence="1">
    <location>
        <begin position="137"/>
        <end position="155"/>
    </location>
</feature>
<keyword evidence="1" id="KW-0472">Membrane</keyword>
<gene>
    <name evidence="3" type="ORF">RB2654_03044</name>
</gene>
<dbReference type="GO" id="GO:0016747">
    <property type="term" value="F:acyltransferase activity, transferring groups other than amino-acyl groups"/>
    <property type="evidence" value="ECO:0007669"/>
    <property type="project" value="InterPro"/>
</dbReference>
<dbReference type="OrthoDB" id="9796461at2"/>
<dbReference type="GO" id="GO:0016020">
    <property type="term" value="C:membrane"/>
    <property type="evidence" value="ECO:0007669"/>
    <property type="project" value="TreeGrafter"/>
</dbReference>
<feature type="transmembrane region" description="Helical" evidence="1">
    <location>
        <begin position="187"/>
        <end position="207"/>
    </location>
</feature>
<dbReference type="InterPro" id="IPR002656">
    <property type="entry name" value="Acyl_transf_3_dom"/>
</dbReference>
<protein>
    <submittedName>
        <fullName evidence="3">Putative putative membrane-located cell surface saccharidesaccharide acetylase</fullName>
    </submittedName>
</protein>
<keyword evidence="1" id="KW-0812">Transmembrane</keyword>
<feature type="transmembrane region" description="Helical" evidence="1">
    <location>
        <begin position="12"/>
        <end position="35"/>
    </location>
</feature>
<evidence type="ECO:0000259" key="2">
    <source>
        <dbReference type="Pfam" id="PF01757"/>
    </source>
</evidence>
<feature type="transmembrane region" description="Helical" evidence="1">
    <location>
        <begin position="301"/>
        <end position="322"/>
    </location>
</feature>
<dbReference type="InterPro" id="IPR050879">
    <property type="entry name" value="Acyltransferase_3"/>
</dbReference>
<feature type="transmembrane region" description="Helical" evidence="1">
    <location>
        <begin position="241"/>
        <end position="260"/>
    </location>
</feature>
<evidence type="ECO:0000256" key="1">
    <source>
        <dbReference type="SAM" id="Phobius"/>
    </source>
</evidence>
<organism evidence="3 4">
    <name type="scientific">Maritimibacter alkaliphilus HTCC2654</name>
    <dbReference type="NCBI Taxonomy" id="314271"/>
    <lineage>
        <taxon>Bacteria</taxon>
        <taxon>Pseudomonadati</taxon>
        <taxon>Pseudomonadota</taxon>
        <taxon>Alphaproteobacteria</taxon>
        <taxon>Rhodobacterales</taxon>
        <taxon>Roseobacteraceae</taxon>
        <taxon>Maritimibacter</taxon>
    </lineage>
</organism>
<feature type="transmembrane region" description="Helical" evidence="1">
    <location>
        <begin position="162"/>
        <end position="181"/>
    </location>
</feature>
<dbReference type="EMBL" id="AAMT01000004">
    <property type="protein sequence ID" value="EAQ13656.1"/>
    <property type="molecule type" value="Genomic_DNA"/>
</dbReference>
<feature type="transmembrane region" description="Helical" evidence="1">
    <location>
        <begin position="343"/>
        <end position="363"/>
    </location>
</feature>
<dbReference type="PANTHER" id="PTHR23028:SF53">
    <property type="entry name" value="ACYL_TRANSF_3 DOMAIN-CONTAINING PROTEIN"/>
    <property type="match status" value="1"/>
</dbReference>